<evidence type="ECO:0000313" key="2">
    <source>
        <dbReference type="EMBL" id="SIO92623.1"/>
    </source>
</evidence>
<reference evidence="2 3" key="1">
    <citation type="submission" date="2016-12" db="EMBL/GenBank/DDBJ databases">
        <authorList>
            <person name="Song W.-J."/>
            <person name="Kurnit D.M."/>
        </authorList>
    </citation>
    <scope>NUCLEOTIDE SEQUENCE [LARGE SCALE GENOMIC DNA]</scope>
    <source>
        <strain evidence="2 3">CECT 9026</strain>
    </source>
</reference>
<dbReference type="EMBL" id="FSSB01000002">
    <property type="protein sequence ID" value="SIO92623.1"/>
    <property type="molecule type" value="Genomic_DNA"/>
</dbReference>
<reference evidence="1 4" key="3">
    <citation type="journal article" date="2020" name="J. Nat. Prod.">
        <title>Genomics-Metabolomics Profiling Disclosed Marine Vibrio spartinae 3.6 as a Producer of a New Branched Side Chain Prodigiosin.</title>
        <authorList>
            <person name="Vitale G.A."/>
            <person name="Sciarretta M."/>
            <person name="Palma Esposito F."/>
            <person name="January G.G."/>
            <person name="Giaccio M."/>
            <person name="Bunk B."/>
            <person name="Sproer C."/>
            <person name="Bajerski F."/>
            <person name="Power D."/>
            <person name="Festa C."/>
            <person name="Monti M.C."/>
            <person name="D'Auria M.V."/>
            <person name="de Pascale D."/>
        </authorList>
    </citation>
    <scope>NUCLEOTIDE SEQUENCE [LARGE SCALE GENOMIC DNA]</scope>
    <source>
        <strain evidence="1 4">3.6</strain>
    </source>
</reference>
<evidence type="ECO:0000313" key="3">
    <source>
        <dbReference type="Proteomes" id="UP000184774"/>
    </source>
</evidence>
<proteinExistence type="predicted"/>
<protein>
    <submittedName>
        <fullName evidence="2">Uncharacterized protein</fullName>
    </submittedName>
</protein>
<dbReference type="EMBL" id="CP046269">
    <property type="protein sequence ID" value="QMV16831.1"/>
    <property type="molecule type" value="Genomic_DNA"/>
</dbReference>
<dbReference type="Proteomes" id="UP000184774">
    <property type="component" value="Unassembled WGS sequence"/>
</dbReference>
<dbReference type="Proteomes" id="UP000515264">
    <property type="component" value="Chromosome 2"/>
</dbReference>
<organism evidence="2 3">
    <name type="scientific">Vibrio spartinae</name>
    <dbReference type="NCBI Taxonomy" id="1918945"/>
    <lineage>
        <taxon>Bacteria</taxon>
        <taxon>Pseudomonadati</taxon>
        <taxon>Pseudomonadota</taxon>
        <taxon>Gammaproteobacteria</taxon>
        <taxon>Vibrionales</taxon>
        <taxon>Vibrionaceae</taxon>
        <taxon>Vibrio</taxon>
    </lineage>
</organism>
<accession>A0A1N6LZK1</accession>
<keyword evidence="4" id="KW-1185">Reference proteome</keyword>
<reference evidence="1" key="2">
    <citation type="submission" date="2019-11" db="EMBL/GenBank/DDBJ databases">
        <authorList>
            <person name="January G."/>
            <person name="Bunk B."/>
        </authorList>
    </citation>
    <scope>NUCLEOTIDE SEQUENCE</scope>
    <source>
        <strain evidence="1">3.6</strain>
    </source>
</reference>
<gene>
    <name evidence="2" type="ORF">VSP9026_00237</name>
    <name evidence="1" type="ORF">Vspart_04243</name>
</gene>
<dbReference type="AlphaFoldDB" id="A0A1N6LZK1"/>
<name>A0A1N6LZK1_9VIBR</name>
<sequence>MVKLGLDHLCVTAAFASEPRHVRAAEYFMIDEPSTLNLRYYVQLTQ</sequence>
<evidence type="ECO:0000313" key="1">
    <source>
        <dbReference type="EMBL" id="QMV16831.1"/>
    </source>
</evidence>
<evidence type="ECO:0000313" key="4">
    <source>
        <dbReference type="Proteomes" id="UP000515264"/>
    </source>
</evidence>